<evidence type="ECO:0000256" key="3">
    <source>
        <dbReference type="ARBA" id="ARBA00022448"/>
    </source>
</evidence>
<dbReference type="PROSITE" id="PS00211">
    <property type="entry name" value="ABC_TRANSPORTER_1"/>
    <property type="match status" value="1"/>
</dbReference>
<name>A0A7S8C372_9HYPH</name>
<reference evidence="9 10" key="1">
    <citation type="submission" date="2020-06" db="EMBL/GenBank/DDBJ databases">
        <title>Genome sequence of 2 isolates from Red Sea Mangroves.</title>
        <authorList>
            <person name="Sefrji F."/>
            <person name="Michoud G."/>
            <person name="Merlino G."/>
            <person name="Daffonchio D."/>
        </authorList>
    </citation>
    <scope>NUCLEOTIDE SEQUENCE [LARGE SCALE GENOMIC DNA]</scope>
    <source>
        <strain evidence="9 10">R1DC25</strain>
    </source>
</reference>
<evidence type="ECO:0000259" key="8">
    <source>
        <dbReference type="PROSITE" id="PS50893"/>
    </source>
</evidence>
<dbReference type="InterPro" id="IPR027417">
    <property type="entry name" value="P-loop_NTPase"/>
</dbReference>
<dbReference type="GO" id="GO:0005886">
    <property type="term" value="C:plasma membrane"/>
    <property type="evidence" value="ECO:0007669"/>
    <property type="project" value="UniProtKB-SubCell"/>
</dbReference>
<dbReference type="NCBIfam" id="TIGR01727">
    <property type="entry name" value="oligo_HPY"/>
    <property type="match status" value="1"/>
</dbReference>
<dbReference type="Pfam" id="PF00005">
    <property type="entry name" value="ABC_tran"/>
    <property type="match status" value="1"/>
</dbReference>
<comment type="similarity">
    <text evidence="2">Belongs to the ABC transporter superfamily.</text>
</comment>
<dbReference type="SUPFAM" id="SSF52540">
    <property type="entry name" value="P-loop containing nucleoside triphosphate hydrolases"/>
    <property type="match status" value="1"/>
</dbReference>
<proteinExistence type="inferred from homology"/>
<feature type="domain" description="ABC transporter" evidence="8">
    <location>
        <begin position="7"/>
        <end position="257"/>
    </location>
</feature>
<dbReference type="SMART" id="SM00382">
    <property type="entry name" value="AAA"/>
    <property type="match status" value="1"/>
</dbReference>
<dbReference type="Gene3D" id="3.40.50.300">
    <property type="entry name" value="P-loop containing nucleotide triphosphate hydrolases"/>
    <property type="match status" value="1"/>
</dbReference>
<dbReference type="InterPro" id="IPR003593">
    <property type="entry name" value="AAA+_ATPase"/>
</dbReference>
<dbReference type="GO" id="GO:0015833">
    <property type="term" value="P:peptide transport"/>
    <property type="evidence" value="ECO:0007669"/>
    <property type="project" value="InterPro"/>
</dbReference>
<evidence type="ECO:0000256" key="2">
    <source>
        <dbReference type="ARBA" id="ARBA00005417"/>
    </source>
</evidence>
<evidence type="ECO:0000313" key="10">
    <source>
        <dbReference type="Proteomes" id="UP000593594"/>
    </source>
</evidence>
<keyword evidence="10" id="KW-1185">Reference proteome</keyword>
<dbReference type="PANTHER" id="PTHR43297">
    <property type="entry name" value="OLIGOPEPTIDE TRANSPORT ATP-BINDING PROTEIN APPD"/>
    <property type="match status" value="1"/>
</dbReference>
<evidence type="ECO:0000256" key="1">
    <source>
        <dbReference type="ARBA" id="ARBA00004417"/>
    </source>
</evidence>
<dbReference type="PANTHER" id="PTHR43297:SF2">
    <property type="entry name" value="DIPEPTIDE TRANSPORT ATP-BINDING PROTEIN DPPD"/>
    <property type="match status" value="1"/>
</dbReference>
<evidence type="ECO:0000256" key="7">
    <source>
        <dbReference type="ARBA" id="ARBA00023136"/>
    </source>
</evidence>
<dbReference type="InterPro" id="IPR013563">
    <property type="entry name" value="Oligopep_ABC_C"/>
</dbReference>
<keyword evidence="7" id="KW-0472">Membrane</keyword>
<dbReference type="InterPro" id="IPR050388">
    <property type="entry name" value="ABC_Ni/Peptide_Import"/>
</dbReference>
<dbReference type="FunFam" id="3.40.50.300:FF:000016">
    <property type="entry name" value="Oligopeptide ABC transporter ATP-binding component"/>
    <property type="match status" value="1"/>
</dbReference>
<accession>A0A7S8C372</accession>
<organism evidence="9 10">
    <name type="scientific">Kaustia mangrovi</name>
    <dbReference type="NCBI Taxonomy" id="2593653"/>
    <lineage>
        <taxon>Bacteria</taxon>
        <taxon>Pseudomonadati</taxon>
        <taxon>Pseudomonadota</taxon>
        <taxon>Alphaproteobacteria</taxon>
        <taxon>Hyphomicrobiales</taxon>
        <taxon>Parvibaculaceae</taxon>
        <taxon>Kaustia</taxon>
    </lineage>
</organism>
<comment type="subcellular location">
    <subcellularLocation>
        <location evidence="1">Cell inner membrane</location>
        <topology evidence="1">Peripheral membrane protein</topology>
    </subcellularLocation>
</comment>
<keyword evidence="4" id="KW-1003">Cell membrane</keyword>
<evidence type="ECO:0000313" key="9">
    <source>
        <dbReference type="EMBL" id="QPC42515.1"/>
    </source>
</evidence>
<dbReference type="Proteomes" id="UP000593594">
    <property type="component" value="Chromosome"/>
</dbReference>
<evidence type="ECO:0000256" key="4">
    <source>
        <dbReference type="ARBA" id="ARBA00022475"/>
    </source>
</evidence>
<gene>
    <name evidence="9" type="ORF">HW532_07220</name>
</gene>
<dbReference type="GO" id="GO:0055085">
    <property type="term" value="P:transmembrane transport"/>
    <property type="evidence" value="ECO:0007669"/>
    <property type="project" value="UniProtKB-ARBA"/>
</dbReference>
<dbReference type="InterPro" id="IPR017871">
    <property type="entry name" value="ABC_transporter-like_CS"/>
</dbReference>
<sequence>MTEDPLLKIRDLSVAFRTSLGAAEAVSGVDLDLADGEVLGLVGESGSGKSVAMKAIMGLLPPRAETTGAVHFRGRDLLQTSEREMRRLRGGRIAMVFQDPLTAFNPVVTIGDQIAEMIRLHDRSMSNARLKDRIVELLELVSIPEAGARAGAYPHELSGGMRQRAMIAMALANDPELLIADEPTTALDVTVQAQILDVLRDLQTRLGIGLALVTHDLGVVAGMADRVAVMYAGRIVEQAPVDTLFADPRHPYTRGLIAAVPRLDRTEERLTGIEGTPPSLLSRPSGCAFAPRCPMAARQCREVRPALEPAGHSLAACHFADGPPAHAPAHTEETPR</sequence>
<dbReference type="AlphaFoldDB" id="A0A7S8C372"/>
<keyword evidence="3" id="KW-0813">Transport</keyword>
<dbReference type="CDD" id="cd03257">
    <property type="entry name" value="ABC_NikE_OppD_transporters"/>
    <property type="match status" value="1"/>
</dbReference>
<dbReference type="GO" id="GO:0005524">
    <property type="term" value="F:ATP binding"/>
    <property type="evidence" value="ECO:0007669"/>
    <property type="project" value="UniProtKB-KW"/>
</dbReference>
<dbReference type="InterPro" id="IPR003439">
    <property type="entry name" value="ABC_transporter-like_ATP-bd"/>
</dbReference>
<dbReference type="Pfam" id="PF08352">
    <property type="entry name" value="oligo_HPY"/>
    <property type="match status" value="1"/>
</dbReference>
<dbReference type="RefSeq" id="WP_213163750.1">
    <property type="nucleotide sequence ID" value="NZ_CP058214.1"/>
</dbReference>
<dbReference type="KEGG" id="kmn:HW532_07220"/>
<evidence type="ECO:0000256" key="5">
    <source>
        <dbReference type="ARBA" id="ARBA00022741"/>
    </source>
</evidence>
<protein>
    <submittedName>
        <fullName evidence="9">ABC transporter ATP-binding protein</fullName>
    </submittedName>
</protein>
<keyword evidence="6 9" id="KW-0067">ATP-binding</keyword>
<keyword evidence="5" id="KW-0547">Nucleotide-binding</keyword>
<evidence type="ECO:0000256" key="6">
    <source>
        <dbReference type="ARBA" id="ARBA00022840"/>
    </source>
</evidence>
<dbReference type="EMBL" id="CP058214">
    <property type="protein sequence ID" value="QPC42515.1"/>
    <property type="molecule type" value="Genomic_DNA"/>
</dbReference>
<dbReference type="PROSITE" id="PS50893">
    <property type="entry name" value="ABC_TRANSPORTER_2"/>
    <property type="match status" value="1"/>
</dbReference>
<dbReference type="GO" id="GO:0016887">
    <property type="term" value="F:ATP hydrolysis activity"/>
    <property type="evidence" value="ECO:0007669"/>
    <property type="project" value="InterPro"/>
</dbReference>